<dbReference type="SUPFAM" id="SSF56112">
    <property type="entry name" value="Protein kinase-like (PK-like)"/>
    <property type="match status" value="1"/>
</dbReference>
<evidence type="ECO:0000313" key="9">
    <source>
        <dbReference type="EMBL" id="KAF3456108.1"/>
    </source>
</evidence>
<dbReference type="InterPro" id="IPR011009">
    <property type="entry name" value="Kinase-like_dom_sf"/>
</dbReference>
<evidence type="ECO:0000256" key="5">
    <source>
        <dbReference type="ARBA" id="ARBA00022777"/>
    </source>
</evidence>
<keyword evidence="3" id="KW-0808">Transferase</keyword>
<dbReference type="Proteomes" id="UP000796880">
    <property type="component" value="Unassembled WGS sequence"/>
</dbReference>
<keyword evidence="4" id="KW-0547">Nucleotide-binding</keyword>
<dbReference type="GO" id="GO:0005524">
    <property type="term" value="F:ATP binding"/>
    <property type="evidence" value="ECO:0007669"/>
    <property type="project" value="UniProtKB-KW"/>
</dbReference>
<dbReference type="AlphaFoldDB" id="A0A8K0HQ62"/>
<gene>
    <name evidence="9" type="ORF">FNV43_RR00756</name>
</gene>
<dbReference type="PANTHER" id="PTHR48005">
    <property type="entry name" value="LEUCINE RICH REPEAT KINASE 2"/>
    <property type="match status" value="1"/>
</dbReference>
<evidence type="ECO:0000256" key="8">
    <source>
        <dbReference type="ARBA" id="ARBA00048679"/>
    </source>
</evidence>
<proteinExistence type="predicted"/>
<dbReference type="GO" id="GO:0004674">
    <property type="term" value="F:protein serine/threonine kinase activity"/>
    <property type="evidence" value="ECO:0007669"/>
    <property type="project" value="UniProtKB-KW"/>
</dbReference>
<evidence type="ECO:0000256" key="3">
    <source>
        <dbReference type="ARBA" id="ARBA00022679"/>
    </source>
</evidence>
<name>A0A8K0HQ62_9ROSA</name>
<dbReference type="OrthoDB" id="676979at2759"/>
<organism evidence="9 10">
    <name type="scientific">Rhamnella rubrinervis</name>
    <dbReference type="NCBI Taxonomy" id="2594499"/>
    <lineage>
        <taxon>Eukaryota</taxon>
        <taxon>Viridiplantae</taxon>
        <taxon>Streptophyta</taxon>
        <taxon>Embryophyta</taxon>
        <taxon>Tracheophyta</taxon>
        <taxon>Spermatophyta</taxon>
        <taxon>Magnoliopsida</taxon>
        <taxon>eudicotyledons</taxon>
        <taxon>Gunneridae</taxon>
        <taxon>Pentapetalae</taxon>
        <taxon>rosids</taxon>
        <taxon>fabids</taxon>
        <taxon>Rosales</taxon>
        <taxon>Rhamnaceae</taxon>
        <taxon>rhamnoid group</taxon>
        <taxon>Rhamneae</taxon>
        <taxon>Rhamnella</taxon>
    </lineage>
</organism>
<evidence type="ECO:0000313" key="10">
    <source>
        <dbReference type="Proteomes" id="UP000796880"/>
    </source>
</evidence>
<dbReference type="EMBL" id="VOIH02000001">
    <property type="protein sequence ID" value="KAF3456108.1"/>
    <property type="molecule type" value="Genomic_DNA"/>
</dbReference>
<evidence type="ECO:0000256" key="1">
    <source>
        <dbReference type="ARBA" id="ARBA00012513"/>
    </source>
</evidence>
<dbReference type="Gene3D" id="1.10.510.10">
    <property type="entry name" value="Transferase(Phosphotransferase) domain 1"/>
    <property type="match status" value="1"/>
</dbReference>
<protein>
    <recommendedName>
        <fullName evidence="1">non-specific serine/threonine protein kinase</fullName>
        <ecNumber evidence="1">2.7.11.1</ecNumber>
    </recommendedName>
</protein>
<comment type="caution">
    <text evidence="9">The sequence shown here is derived from an EMBL/GenBank/DDBJ whole genome shotgun (WGS) entry which is preliminary data.</text>
</comment>
<keyword evidence="2" id="KW-0723">Serine/threonine-protein kinase</keyword>
<evidence type="ECO:0000256" key="7">
    <source>
        <dbReference type="ARBA" id="ARBA00047899"/>
    </source>
</evidence>
<evidence type="ECO:0000256" key="4">
    <source>
        <dbReference type="ARBA" id="ARBA00022741"/>
    </source>
</evidence>
<reference evidence="9" key="1">
    <citation type="submission" date="2020-03" db="EMBL/GenBank/DDBJ databases">
        <title>A high-quality chromosome-level genome assembly of a woody plant with both climbing and erect habits, Rhamnella rubrinervis.</title>
        <authorList>
            <person name="Lu Z."/>
            <person name="Yang Y."/>
            <person name="Zhu X."/>
            <person name="Sun Y."/>
        </authorList>
    </citation>
    <scope>NUCLEOTIDE SEQUENCE</scope>
    <source>
        <strain evidence="9">BYM</strain>
        <tissue evidence="9">Leaf</tissue>
    </source>
</reference>
<sequence>MALYVNNLTGSILLEMNNLQNLEHYLLGETRLSGYSPEAICPMESLEAHVADFGSARIVLRESSSNWSSFTGIFGYSAPAHQIELNDVLDQHHSPPMHQVAEKILSIAKLVFSCLQQNPQVRPSMKQVSEKLLLMVSSSSYVNKFSEWIQSL</sequence>
<comment type="catalytic activity">
    <reaction evidence="8">
        <text>L-seryl-[protein] + ATP = O-phospho-L-seryl-[protein] + ADP + H(+)</text>
        <dbReference type="Rhea" id="RHEA:17989"/>
        <dbReference type="Rhea" id="RHEA-COMP:9863"/>
        <dbReference type="Rhea" id="RHEA-COMP:11604"/>
        <dbReference type="ChEBI" id="CHEBI:15378"/>
        <dbReference type="ChEBI" id="CHEBI:29999"/>
        <dbReference type="ChEBI" id="CHEBI:30616"/>
        <dbReference type="ChEBI" id="CHEBI:83421"/>
        <dbReference type="ChEBI" id="CHEBI:456216"/>
        <dbReference type="EC" id="2.7.11.1"/>
    </reaction>
</comment>
<dbReference type="EC" id="2.7.11.1" evidence="1"/>
<dbReference type="PANTHER" id="PTHR48005:SF13">
    <property type="entry name" value="SERINE_THREONINE-PROTEIN KINASE DDB_G0278509-RELATED"/>
    <property type="match status" value="1"/>
</dbReference>
<evidence type="ECO:0000256" key="6">
    <source>
        <dbReference type="ARBA" id="ARBA00022840"/>
    </source>
</evidence>
<evidence type="ECO:0000256" key="2">
    <source>
        <dbReference type="ARBA" id="ARBA00022527"/>
    </source>
</evidence>
<comment type="catalytic activity">
    <reaction evidence="7">
        <text>L-threonyl-[protein] + ATP = O-phospho-L-threonyl-[protein] + ADP + H(+)</text>
        <dbReference type="Rhea" id="RHEA:46608"/>
        <dbReference type="Rhea" id="RHEA-COMP:11060"/>
        <dbReference type="Rhea" id="RHEA-COMP:11605"/>
        <dbReference type="ChEBI" id="CHEBI:15378"/>
        <dbReference type="ChEBI" id="CHEBI:30013"/>
        <dbReference type="ChEBI" id="CHEBI:30616"/>
        <dbReference type="ChEBI" id="CHEBI:61977"/>
        <dbReference type="ChEBI" id="CHEBI:456216"/>
        <dbReference type="EC" id="2.7.11.1"/>
    </reaction>
</comment>
<accession>A0A8K0HQ62</accession>
<keyword evidence="6" id="KW-0067">ATP-binding</keyword>
<keyword evidence="5" id="KW-0418">Kinase</keyword>
<dbReference type="InterPro" id="IPR051420">
    <property type="entry name" value="Ser_Thr_Kinases_DiverseReg"/>
</dbReference>
<keyword evidence="10" id="KW-1185">Reference proteome</keyword>